<evidence type="ECO:0000256" key="4">
    <source>
        <dbReference type="ARBA" id="ARBA00023204"/>
    </source>
</evidence>
<evidence type="ECO:0000256" key="5">
    <source>
        <dbReference type="ARBA" id="ARBA00023242"/>
    </source>
</evidence>
<evidence type="ECO:0000313" key="10">
    <source>
        <dbReference type="EMBL" id="KAJ8438889.1"/>
    </source>
</evidence>
<proteinExistence type="inferred from homology"/>
<evidence type="ECO:0000259" key="8">
    <source>
        <dbReference type="Pfam" id="PF06632"/>
    </source>
</evidence>
<dbReference type="InterPro" id="IPR014751">
    <property type="entry name" value="XRCC4-like_C"/>
</dbReference>
<dbReference type="GO" id="GO:0006310">
    <property type="term" value="P:DNA recombination"/>
    <property type="evidence" value="ECO:0007669"/>
    <property type="project" value="UniProtKB-KW"/>
</dbReference>
<dbReference type="AlphaFoldDB" id="A0A9Q1K8L9"/>
<dbReference type="Pfam" id="PF21924">
    <property type="entry name" value="XRCC4_CC"/>
    <property type="match status" value="1"/>
</dbReference>
<sequence length="263" mass="29969">MESSSTPEGIEPRHTCLKLEVTEGPIFVKGTWYPSHFSLFITDGCHAWLCNASEEDVRERASQWDQSVSEYIEFAEKCLGFQQPGSVYNFADAGNGHRRLSWTFEKEGTKLEWRWRCKPSPNSKKTMVDILDFLMDANIRLSEEVVRKTKSVERLREEAEKCLEQSEKLSVEKQEFESEVYAKFVNVLNSKKAKLRELRDQLSNQGAAENPPEEEEVSTDGTEPYVSGSDDVNIDERSDKDISGTSKNASPGKARGRKRNTRS</sequence>
<keyword evidence="11" id="KW-1185">Reference proteome</keyword>
<dbReference type="InterPro" id="IPR053961">
    <property type="entry name" value="XRCC4_N"/>
</dbReference>
<evidence type="ECO:0000259" key="9">
    <source>
        <dbReference type="Pfam" id="PF21924"/>
    </source>
</evidence>
<comment type="similarity">
    <text evidence="6">Belongs to the XRCC4-XLF family. XRCC4 subfamily.</text>
</comment>
<dbReference type="InterPro" id="IPR038051">
    <property type="entry name" value="XRCC4-like_N_sf"/>
</dbReference>
<accession>A0A9Q1K8L9</accession>
<dbReference type="SUPFAM" id="SSF50809">
    <property type="entry name" value="XRCC4, N-terminal domain"/>
    <property type="match status" value="1"/>
</dbReference>
<dbReference type="Pfam" id="PF06632">
    <property type="entry name" value="XRCC4"/>
    <property type="match status" value="1"/>
</dbReference>
<dbReference type="SUPFAM" id="SSF58022">
    <property type="entry name" value="XRCC4, C-terminal oligomerization domain"/>
    <property type="match status" value="1"/>
</dbReference>
<keyword evidence="3" id="KW-0233">DNA recombination</keyword>
<feature type="domain" description="XRCC4 N-terminal" evidence="8">
    <location>
        <begin position="25"/>
        <end position="119"/>
    </location>
</feature>
<dbReference type="FunFam" id="1.20.5.370:FF:000012">
    <property type="entry name" value="DNA repair protein XRCC4"/>
    <property type="match status" value="1"/>
</dbReference>
<dbReference type="GO" id="GO:0032807">
    <property type="term" value="C:DNA ligase IV complex"/>
    <property type="evidence" value="ECO:0007669"/>
    <property type="project" value="TreeGrafter"/>
</dbReference>
<evidence type="ECO:0000256" key="3">
    <source>
        <dbReference type="ARBA" id="ARBA00023172"/>
    </source>
</evidence>
<keyword evidence="4" id="KW-0234">DNA repair</keyword>
<dbReference type="Proteomes" id="UP001153076">
    <property type="component" value="Unassembled WGS sequence"/>
</dbReference>
<dbReference type="InterPro" id="IPR010585">
    <property type="entry name" value="DNA_repair_prot_XRCC4"/>
</dbReference>
<evidence type="ECO:0000313" key="11">
    <source>
        <dbReference type="Proteomes" id="UP001153076"/>
    </source>
</evidence>
<dbReference type="InterPro" id="IPR009089">
    <property type="entry name" value="XRCC4_N_sf"/>
</dbReference>
<keyword evidence="5" id="KW-0539">Nucleus</keyword>
<dbReference type="GO" id="GO:0003677">
    <property type="term" value="F:DNA binding"/>
    <property type="evidence" value="ECO:0007669"/>
    <property type="project" value="InterPro"/>
</dbReference>
<keyword evidence="2" id="KW-0227">DNA damage</keyword>
<dbReference type="OrthoDB" id="8064436at2759"/>
<dbReference type="GO" id="GO:0010165">
    <property type="term" value="P:response to X-ray"/>
    <property type="evidence" value="ECO:0007669"/>
    <property type="project" value="TreeGrafter"/>
</dbReference>
<evidence type="ECO:0000256" key="2">
    <source>
        <dbReference type="ARBA" id="ARBA00022763"/>
    </source>
</evidence>
<dbReference type="InterPro" id="IPR053962">
    <property type="entry name" value="XRCC4_CC"/>
</dbReference>
<feature type="compositionally biased region" description="Basic residues" evidence="7">
    <location>
        <begin position="254"/>
        <end position="263"/>
    </location>
</feature>
<name>A0A9Q1K8L9_9CARY</name>
<comment type="subcellular location">
    <subcellularLocation>
        <location evidence="1">Nucleus</location>
    </subcellularLocation>
</comment>
<dbReference type="GO" id="GO:0006303">
    <property type="term" value="P:double-strand break repair via nonhomologous end joining"/>
    <property type="evidence" value="ECO:0007669"/>
    <property type="project" value="TreeGrafter"/>
</dbReference>
<evidence type="ECO:0000256" key="7">
    <source>
        <dbReference type="SAM" id="MobiDB-lite"/>
    </source>
</evidence>
<dbReference type="EMBL" id="JAKOGI010000238">
    <property type="protein sequence ID" value="KAJ8438889.1"/>
    <property type="molecule type" value="Genomic_DNA"/>
</dbReference>
<dbReference type="GO" id="GO:0005958">
    <property type="term" value="C:DNA-dependent protein kinase-DNA ligase 4 complex"/>
    <property type="evidence" value="ECO:0007669"/>
    <property type="project" value="TreeGrafter"/>
</dbReference>
<gene>
    <name evidence="10" type="ORF">Cgig2_007734</name>
</gene>
<feature type="region of interest" description="Disordered" evidence="7">
    <location>
        <begin position="202"/>
        <end position="263"/>
    </location>
</feature>
<evidence type="ECO:0000256" key="1">
    <source>
        <dbReference type="ARBA" id="ARBA00004123"/>
    </source>
</evidence>
<dbReference type="Gene3D" id="1.20.5.370">
    <property type="match status" value="1"/>
</dbReference>
<dbReference type="PANTHER" id="PTHR28559:SF1">
    <property type="entry name" value="DNA REPAIR PROTEIN XRCC4"/>
    <property type="match status" value="1"/>
</dbReference>
<evidence type="ECO:0000256" key="6">
    <source>
        <dbReference type="ARBA" id="ARBA00025728"/>
    </source>
</evidence>
<feature type="domain" description="XRCC4 coiled-coil" evidence="9">
    <location>
        <begin position="147"/>
        <end position="198"/>
    </location>
</feature>
<comment type="caution">
    <text evidence="10">The sequence shown here is derived from an EMBL/GenBank/DDBJ whole genome shotgun (WGS) entry which is preliminary data.</text>
</comment>
<reference evidence="10" key="1">
    <citation type="submission" date="2022-04" db="EMBL/GenBank/DDBJ databases">
        <title>Carnegiea gigantea Genome sequencing and assembly v2.</title>
        <authorList>
            <person name="Copetti D."/>
            <person name="Sanderson M.J."/>
            <person name="Burquez A."/>
            <person name="Wojciechowski M.F."/>
        </authorList>
    </citation>
    <scope>NUCLEOTIDE SEQUENCE</scope>
    <source>
        <strain evidence="10">SGP5-SGP5p</strain>
        <tissue evidence="10">Aerial part</tissue>
    </source>
</reference>
<protein>
    <recommendedName>
        <fullName evidence="12">DNA repair protein XRCC4</fullName>
    </recommendedName>
</protein>
<evidence type="ECO:0008006" key="12">
    <source>
        <dbReference type="Google" id="ProtNLM"/>
    </source>
</evidence>
<dbReference type="PANTHER" id="PTHR28559">
    <property type="entry name" value="DNA REPAIR PROTEIN XRCC4"/>
    <property type="match status" value="1"/>
</dbReference>
<dbReference type="Gene3D" id="2.170.210.10">
    <property type="entry name" value="DNA double-strand break repair and VJ recombination XRCC4, N-terminal"/>
    <property type="match status" value="1"/>
</dbReference>
<organism evidence="10 11">
    <name type="scientific">Carnegiea gigantea</name>
    <dbReference type="NCBI Taxonomy" id="171969"/>
    <lineage>
        <taxon>Eukaryota</taxon>
        <taxon>Viridiplantae</taxon>
        <taxon>Streptophyta</taxon>
        <taxon>Embryophyta</taxon>
        <taxon>Tracheophyta</taxon>
        <taxon>Spermatophyta</taxon>
        <taxon>Magnoliopsida</taxon>
        <taxon>eudicotyledons</taxon>
        <taxon>Gunneridae</taxon>
        <taxon>Pentapetalae</taxon>
        <taxon>Caryophyllales</taxon>
        <taxon>Cactineae</taxon>
        <taxon>Cactaceae</taxon>
        <taxon>Cactoideae</taxon>
        <taxon>Echinocereeae</taxon>
        <taxon>Carnegiea</taxon>
    </lineage>
</organism>